<dbReference type="OMA" id="HEYIRNI"/>
<evidence type="ECO:0000256" key="8">
    <source>
        <dbReference type="ARBA" id="ARBA00023136"/>
    </source>
</evidence>
<evidence type="ECO:0000313" key="11">
    <source>
        <dbReference type="Proteomes" id="UP000030746"/>
    </source>
</evidence>
<keyword evidence="3" id="KW-0808">Transferase</keyword>
<keyword evidence="8" id="KW-0472">Membrane</keyword>
<sequence>FIKVMKCATESLGPMFRKFGYDRNLTYVLPVEDRIWIGWPFPFNKYDYRPSRKPYNILIEHSIYNQSMLQQLMPRDTIYISSIRHPLSRLKSSFNYFNTPKQCNLTNKTDPVNEYLNNVQNIPQYFCTGLVKTWRRFCPPVKFSQMHNEMAHSLGMPLGFPLGRKDITENLEAVKDYIRGLGENFHLIMIVEYFHESLILLKRLMCWSFKDLFYVSRNVGYYSYKHSKVNTKNTEFFEKWNEIDYLLYNHFNKTLWTNIQQQ</sequence>
<reference evidence="10 11" key="1">
    <citation type="journal article" date="2013" name="Nature">
        <title>Insights into bilaterian evolution from three spiralian genomes.</title>
        <authorList>
            <person name="Simakov O."/>
            <person name="Marletaz F."/>
            <person name="Cho S.J."/>
            <person name="Edsinger-Gonzales E."/>
            <person name="Havlak P."/>
            <person name="Hellsten U."/>
            <person name="Kuo D.H."/>
            <person name="Larsson T."/>
            <person name="Lv J."/>
            <person name="Arendt D."/>
            <person name="Savage R."/>
            <person name="Osoegawa K."/>
            <person name="de Jong P."/>
            <person name="Grimwood J."/>
            <person name="Chapman J.A."/>
            <person name="Shapiro H."/>
            <person name="Aerts A."/>
            <person name="Otillar R.P."/>
            <person name="Terry A.Y."/>
            <person name="Boore J.L."/>
            <person name="Grigoriev I.V."/>
            <person name="Lindberg D.R."/>
            <person name="Seaver E.C."/>
            <person name="Weisblat D.A."/>
            <person name="Putnam N.H."/>
            <person name="Rokhsar D.S."/>
        </authorList>
    </citation>
    <scope>NUCLEOTIDE SEQUENCE [LARGE SCALE GENOMIC DNA]</scope>
</reference>
<feature type="non-terminal residue" evidence="10">
    <location>
        <position position="262"/>
    </location>
</feature>
<dbReference type="GO" id="GO:0009247">
    <property type="term" value="P:glycolipid biosynthetic process"/>
    <property type="evidence" value="ECO:0007669"/>
    <property type="project" value="InterPro"/>
</dbReference>
<dbReference type="GO" id="GO:0000139">
    <property type="term" value="C:Golgi membrane"/>
    <property type="evidence" value="ECO:0007669"/>
    <property type="project" value="UniProtKB-SubCell"/>
</dbReference>
<dbReference type="AlphaFoldDB" id="V4BA71"/>
<keyword evidence="6" id="KW-1133">Transmembrane helix</keyword>
<evidence type="ECO:0000256" key="3">
    <source>
        <dbReference type="ARBA" id="ARBA00022679"/>
    </source>
</evidence>
<dbReference type="EMBL" id="KB200129">
    <property type="protein sequence ID" value="ESP02827.1"/>
    <property type="molecule type" value="Genomic_DNA"/>
</dbReference>
<dbReference type="GO" id="GO:0001733">
    <property type="term" value="F:galactosylceramide sulfotransferase activity"/>
    <property type="evidence" value="ECO:0007669"/>
    <property type="project" value="InterPro"/>
</dbReference>
<dbReference type="GeneID" id="20252148"/>
<dbReference type="InterPro" id="IPR009729">
    <property type="entry name" value="Gal-3-0_sulfotransfrase"/>
</dbReference>
<evidence type="ECO:0008006" key="12">
    <source>
        <dbReference type="Google" id="ProtNLM"/>
    </source>
</evidence>
<evidence type="ECO:0000256" key="4">
    <source>
        <dbReference type="ARBA" id="ARBA00022692"/>
    </source>
</evidence>
<keyword evidence="11" id="KW-1185">Reference proteome</keyword>
<dbReference type="InterPro" id="IPR027417">
    <property type="entry name" value="P-loop_NTPase"/>
</dbReference>
<comment type="subcellular location">
    <subcellularLocation>
        <location evidence="1">Golgi apparatus membrane</location>
        <topology evidence="1">Single-pass type II membrane protein</topology>
    </subcellularLocation>
</comment>
<proteinExistence type="inferred from homology"/>
<gene>
    <name evidence="10" type="ORF">LOTGIDRAFT_74722</name>
</gene>
<evidence type="ECO:0000256" key="1">
    <source>
        <dbReference type="ARBA" id="ARBA00004323"/>
    </source>
</evidence>
<dbReference type="Proteomes" id="UP000030746">
    <property type="component" value="Unassembled WGS sequence"/>
</dbReference>
<dbReference type="PANTHER" id="PTHR14647">
    <property type="entry name" value="GALACTOSE-3-O-SULFOTRANSFERASE"/>
    <property type="match status" value="1"/>
</dbReference>
<dbReference type="OrthoDB" id="514299at2759"/>
<accession>V4BA71</accession>
<dbReference type="PANTHER" id="PTHR14647:SF87">
    <property type="entry name" value="PUTATIVE-RELATED"/>
    <property type="match status" value="1"/>
</dbReference>
<comment type="similarity">
    <text evidence="2">Belongs to the galactose-3-O-sulfotransferase family.</text>
</comment>
<evidence type="ECO:0000256" key="2">
    <source>
        <dbReference type="ARBA" id="ARBA00008124"/>
    </source>
</evidence>
<feature type="non-terminal residue" evidence="10">
    <location>
        <position position="1"/>
    </location>
</feature>
<dbReference type="Gene3D" id="3.40.50.300">
    <property type="entry name" value="P-loop containing nucleotide triphosphate hydrolases"/>
    <property type="match status" value="1"/>
</dbReference>
<dbReference type="CTD" id="20252148"/>
<keyword evidence="4" id="KW-0812">Transmembrane</keyword>
<evidence type="ECO:0000313" key="10">
    <source>
        <dbReference type="EMBL" id="ESP02827.1"/>
    </source>
</evidence>
<evidence type="ECO:0000256" key="6">
    <source>
        <dbReference type="ARBA" id="ARBA00022989"/>
    </source>
</evidence>
<evidence type="ECO:0000256" key="9">
    <source>
        <dbReference type="ARBA" id="ARBA00023180"/>
    </source>
</evidence>
<dbReference type="HOGENOM" id="CLU_040616_0_1_1"/>
<evidence type="ECO:0000256" key="5">
    <source>
        <dbReference type="ARBA" id="ARBA00022968"/>
    </source>
</evidence>
<evidence type="ECO:0000256" key="7">
    <source>
        <dbReference type="ARBA" id="ARBA00023034"/>
    </source>
</evidence>
<organism evidence="10 11">
    <name type="scientific">Lottia gigantea</name>
    <name type="common">Giant owl limpet</name>
    <dbReference type="NCBI Taxonomy" id="225164"/>
    <lineage>
        <taxon>Eukaryota</taxon>
        <taxon>Metazoa</taxon>
        <taxon>Spiralia</taxon>
        <taxon>Lophotrochozoa</taxon>
        <taxon>Mollusca</taxon>
        <taxon>Gastropoda</taxon>
        <taxon>Patellogastropoda</taxon>
        <taxon>Lottioidea</taxon>
        <taxon>Lottiidae</taxon>
        <taxon>Lottia</taxon>
    </lineage>
</organism>
<dbReference type="KEGG" id="lgi:LOTGIDRAFT_74722"/>
<dbReference type="Pfam" id="PF06990">
    <property type="entry name" value="Gal-3-0_sulfotr"/>
    <property type="match status" value="1"/>
</dbReference>
<dbReference type="RefSeq" id="XP_009046297.1">
    <property type="nucleotide sequence ID" value="XM_009048049.1"/>
</dbReference>
<name>V4BA71_LOTGI</name>
<keyword evidence="7" id="KW-0333">Golgi apparatus</keyword>
<keyword evidence="5" id="KW-0735">Signal-anchor</keyword>
<dbReference type="SUPFAM" id="SSF52540">
    <property type="entry name" value="P-loop containing nucleoside triphosphate hydrolases"/>
    <property type="match status" value="1"/>
</dbReference>
<keyword evidence="9" id="KW-0325">Glycoprotein</keyword>
<protein>
    <recommendedName>
        <fullName evidence="12">Sulfotransferase domain-containing protein</fullName>
    </recommendedName>
</protein>